<keyword evidence="3" id="KW-1185">Reference proteome</keyword>
<evidence type="ECO:0000313" key="2">
    <source>
        <dbReference type="EMBL" id="MDO1560475.1"/>
    </source>
</evidence>
<name>A0ABT8SPG0_9CAUL</name>
<dbReference type="RefSeq" id="WP_302110906.1">
    <property type="nucleotide sequence ID" value="NZ_JAUKTR010000006.1"/>
</dbReference>
<dbReference type="Proteomes" id="UP001169063">
    <property type="component" value="Unassembled WGS sequence"/>
</dbReference>
<comment type="caution">
    <text evidence="2">The sequence shown here is derived from an EMBL/GenBank/DDBJ whole genome shotgun (WGS) entry which is preliminary data.</text>
</comment>
<evidence type="ECO:0000256" key="1">
    <source>
        <dbReference type="SAM" id="SignalP"/>
    </source>
</evidence>
<keyword evidence="1" id="KW-0732">Signal</keyword>
<accession>A0ABT8SPG0</accession>
<gene>
    <name evidence="2" type="ORF">Q0812_13655</name>
</gene>
<protein>
    <recommendedName>
        <fullName evidence="4">Secreted protein</fullName>
    </recommendedName>
</protein>
<dbReference type="EMBL" id="JAUKTR010000006">
    <property type="protein sequence ID" value="MDO1560475.1"/>
    <property type="molecule type" value="Genomic_DNA"/>
</dbReference>
<feature type="chain" id="PRO_5046588055" description="Secreted protein" evidence="1">
    <location>
        <begin position="21"/>
        <end position="112"/>
    </location>
</feature>
<feature type="signal peptide" evidence="1">
    <location>
        <begin position="1"/>
        <end position="20"/>
    </location>
</feature>
<organism evidence="2 3">
    <name type="scientific">Peiella sedimenti</name>
    <dbReference type="NCBI Taxonomy" id="3061083"/>
    <lineage>
        <taxon>Bacteria</taxon>
        <taxon>Pseudomonadati</taxon>
        <taxon>Pseudomonadota</taxon>
        <taxon>Alphaproteobacteria</taxon>
        <taxon>Caulobacterales</taxon>
        <taxon>Caulobacteraceae</taxon>
        <taxon>Peiella</taxon>
    </lineage>
</organism>
<evidence type="ECO:0000313" key="3">
    <source>
        <dbReference type="Proteomes" id="UP001169063"/>
    </source>
</evidence>
<evidence type="ECO:0008006" key="4">
    <source>
        <dbReference type="Google" id="ProtNLM"/>
    </source>
</evidence>
<reference evidence="2" key="1">
    <citation type="submission" date="2023-07" db="EMBL/GenBank/DDBJ databases">
        <title>Brevundimonas soil sp. nov., isolated from the soil of chemical plant.</title>
        <authorList>
            <person name="Wu N."/>
        </authorList>
    </citation>
    <scope>NUCLEOTIDE SEQUENCE</scope>
    <source>
        <strain evidence="2">XZ-24</strain>
    </source>
</reference>
<proteinExistence type="predicted"/>
<sequence>MRLTLHLGLAAALGLPGACAPTPSPEPYVVTEQRCVAPDGRMTPPLGLHEGRTPTCAPGERLTVIPACAEGQAPSARWHEPSDPARYAAARDLSFLGDGDATGPYCLPAPPR</sequence>